<dbReference type="PANTHER" id="PTHR46796:SF13">
    <property type="entry name" value="HTH-TYPE TRANSCRIPTIONAL ACTIVATOR RHAS"/>
    <property type="match status" value="1"/>
</dbReference>
<keyword evidence="1" id="KW-0963">Cytoplasm</keyword>
<keyword evidence="2" id="KW-0805">Transcription regulation</keyword>
<dbReference type="InterPro" id="IPR050204">
    <property type="entry name" value="AraC_XylS_family_regulators"/>
</dbReference>
<dbReference type="RefSeq" id="WP_126557311.1">
    <property type="nucleotide sequence ID" value="NZ_BIFS01000002.1"/>
</dbReference>
<dbReference type="InterPro" id="IPR018060">
    <property type="entry name" value="HTH_AraC"/>
</dbReference>
<dbReference type="OrthoDB" id="161473at2"/>
<evidence type="ECO:0000256" key="3">
    <source>
        <dbReference type="ARBA" id="ARBA00023125"/>
    </source>
</evidence>
<keyword evidence="7" id="KW-1185">Reference proteome</keyword>
<dbReference type="PROSITE" id="PS01124">
    <property type="entry name" value="HTH_ARAC_FAMILY_2"/>
    <property type="match status" value="1"/>
</dbReference>
<dbReference type="InterPro" id="IPR037923">
    <property type="entry name" value="HTH-like"/>
</dbReference>
<dbReference type="GO" id="GO:0043565">
    <property type="term" value="F:sequence-specific DNA binding"/>
    <property type="evidence" value="ECO:0007669"/>
    <property type="project" value="InterPro"/>
</dbReference>
<dbReference type="PANTHER" id="PTHR46796">
    <property type="entry name" value="HTH-TYPE TRANSCRIPTIONAL ACTIVATOR RHAS-RELATED"/>
    <property type="match status" value="1"/>
</dbReference>
<name>A0A402AY55_9CHLR</name>
<evidence type="ECO:0000256" key="1">
    <source>
        <dbReference type="ARBA" id="ARBA00022490"/>
    </source>
</evidence>
<sequence length="168" mass="19326">MLDAAQHQWQIKAGQVVSIPPLLPHSWWSREQTLLNVLHLDYTPRDLAQRLVPGNYPRLITLAKPQFAEYEALFQRLLTLVEQSPSKQERLLRAYLEVFVLTLLEGDQVQDPATIAIYEVAAYMQTHLDEPISIARLAQQFLMADVTLRRHFHAVFGLSPNNISWICV</sequence>
<organism evidence="6 7">
    <name type="scientific">Dictyobacter kobayashii</name>
    <dbReference type="NCBI Taxonomy" id="2014872"/>
    <lineage>
        <taxon>Bacteria</taxon>
        <taxon>Bacillati</taxon>
        <taxon>Chloroflexota</taxon>
        <taxon>Ktedonobacteria</taxon>
        <taxon>Ktedonobacterales</taxon>
        <taxon>Dictyobacteraceae</taxon>
        <taxon>Dictyobacter</taxon>
    </lineage>
</organism>
<proteinExistence type="predicted"/>
<keyword evidence="4" id="KW-0804">Transcription</keyword>
<gene>
    <name evidence="6" type="ORF">KDK_78070</name>
</gene>
<comment type="caution">
    <text evidence="6">The sequence shown here is derived from an EMBL/GenBank/DDBJ whole genome shotgun (WGS) entry which is preliminary data.</text>
</comment>
<evidence type="ECO:0000313" key="7">
    <source>
        <dbReference type="Proteomes" id="UP000287188"/>
    </source>
</evidence>
<dbReference type="InterPro" id="IPR009057">
    <property type="entry name" value="Homeodomain-like_sf"/>
</dbReference>
<feature type="domain" description="HTH araC/xylS-type" evidence="5">
    <location>
        <begin position="118"/>
        <end position="163"/>
    </location>
</feature>
<keyword evidence="3" id="KW-0238">DNA-binding</keyword>
<dbReference type="EMBL" id="BIFS01000002">
    <property type="protein sequence ID" value="GCE24007.1"/>
    <property type="molecule type" value="Genomic_DNA"/>
</dbReference>
<dbReference type="AlphaFoldDB" id="A0A402AY55"/>
<dbReference type="GO" id="GO:0003700">
    <property type="term" value="F:DNA-binding transcription factor activity"/>
    <property type="evidence" value="ECO:0007669"/>
    <property type="project" value="InterPro"/>
</dbReference>
<protein>
    <recommendedName>
        <fullName evidence="5">HTH araC/xylS-type domain-containing protein</fullName>
    </recommendedName>
</protein>
<dbReference type="SUPFAM" id="SSF46689">
    <property type="entry name" value="Homeodomain-like"/>
    <property type="match status" value="1"/>
</dbReference>
<evidence type="ECO:0000256" key="2">
    <source>
        <dbReference type="ARBA" id="ARBA00023015"/>
    </source>
</evidence>
<evidence type="ECO:0000256" key="4">
    <source>
        <dbReference type="ARBA" id="ARBA00023163"/>
    </source>
</evidence>
<evidence type="ECO:0000259" key="5">
    <source>
        <dbReference type="PROSITE" id="PS01124"/>
    </source>
</evidence>
<dbReference type="Gene3D" id="1.10.10.60">
    <property type="entry name" value="Homeodomain-like"/>
    <property type="match status" value="1"/>
</dbReference>
<reference evidence="7" key="1">
    <citation type="submission" date="2018-12" db="EMBL/GenBank/DDBJ databases">
        <title>Tengunoibacter tsumagoiensis gen. nov., sp. nov., Dictyobacter kobayashii sp. nov., D. alpinus sp. nov., and D. joshuensis sp. nov. and description of Dictyobacteraceae fam. nov. within the order Ktedonobacterales isolated from Tengu-no-mugimeshi.</title>
        <authorList>
            <person name="Wang C.M."/>
            <person name="Zheng Y."/>
            <person name="Sakai Y."/>
            <person name="Toyoda A."/>
            <person name="Minakuchi Y."/>
            <person name="Abe K."/>
            <person name="Yokota A."/>
            <person name="Yabe S."/>
        </authorList>
    </citation>
    <scope>NUCLEOTIDE SEQUENCE [LARGE SCALE GENOMIC DNA]</scope>
    <source>
        <strain evidence="7">Uno11</strain>
    </source>
</reference>
<accession>A0A402AY55</accession>
<dbReference type="Proteomes" id="UP000287188">
    <property type="component" value="Unassembled WGS sequence"/>
</dbReference>
<dbReference type="SUPFAM" id="SSF51215">
    <property type="entry name" value="Regulatory protein AraC"/>
    <property type="match status" value="1"/>
</dbReference>
<evidence type="ECO:0000313" key="6">
    <source>
        <dbReference type="EMBL" id="GCE24007.1"/>
    </source>
</evidence>